<keyword evidence="1" id="KW-0723">Serine/threonine-protein kinase</keyword>
<feature type="binding site" evidence="7">
    <location>
        <begin position="65"/>
        <end position="67"/>
    </location>
    <ligand>
        <name>ATP</name>
        <dbReference type="ChEBI" id="CHEBI:30616"/>
    </ligand>
</feature>
<dbReference type="PROSITE" id="PS50011">
    <property type="entry name" value="PROTEIN_KINASE_DOM"/>
    <property type="match status" value="1"/>
</dbReference>
<evidence type="ECO:0000313" key="11">
    <source>
        <dbReference type="EMBL" id="KXZ50269.1"/>
    </source>
</evidence>
<dbReference type="STRING" id="33097.A0A150GK98"/>
<dbReference type="InterPro" id="IPR011009">
    <property type="entry name" value="Kinase-like_dom_sf"/>
</dbReference>
<dbReference type="SUPFAM" id="SSF56112">
    <property type="entry name" value="Protein kinase-like (PK-like)"/>
    <property type="match status" value="1"/>
</dbReference>
<keyword evidence="5 7" id="KW-0067">ATP-binding</keyword>
<evidence type="ECO:0000259" key="10">
    <source>
        <dbReference type="PROSITE" id="PS50011"/>
    </source>
</evidence>
<evidence type="ECO:0000256" key="9">
    <source>
        <dbReference type="SAM" id="MobiDB-lite"/>
    </source>
</evidence>
<comment type="caution">
    <text evidence="11">The sequence shown here is derived from an EMBL/GenBank/DDBJ whole genome shotgun (WGS) entry which is preliminary data.</text>
</comment>
<evidence type="ECO:0000256" key="1">
    <source>
        <dbReference type="ARBA" id="ARBA00022527"/>
    </source>
</evidence>
<evidence type="ECO:0000256" key="6">
    <source>
        <dbReference type="PIRSR" id="PIRSR630616-1"/>
    </source>
</evidence>
<feature type="compositionally biased region" description="Low complexity" evidence="9">
    <location>
        <begin position="260"/>
        <end position="272"/>
    </location>
</feature>
<feature type="binding site" evidence="7">
    <location>
        <position position="17"/>
    </location>
    <ligand>
        <name>ATP</name>
        <dbReference type="ChEBI" id="CHEBI:30616"/>
    </ligand>
</feature>
<feature type="domain" description="Protein kinase" evidence="10">
    <location>
        <begin position="1"/>
        <end position="259"/>
    </location>
</feature>
<dbReference type="SMART" id="SM00220">
    <property type="entry name" value="S_TKc"/>
    <property type="match status" value="1"/>
</dbReference>
<sequence length="293" mass="31586">MLLQALCKRTAMPVALKIYFLDRIPGNTLHQIAREIQIQVNLAHRNILGLYGAFQDSKRLVLVLELAGRGDLHRLHTAMDRPLNEEQLRGAVLEPLLDALSYLHTRGICHRDIKPENLLYASDWALRVADFGVAINITEERAVTRAGTADYMAPEVERCPLKSAPADNKDDLSLAYSTAADVWSVGVLAYEMLVGFPPVLTAATKGGAGAPDSGRSGATPQLSFPASVSAAARDFITSALALRPEDRPTVQQLRAHPWMTGAAGAQGTGTRASITRVSPSQGHAAPTEGTRHE</sequence>
<feature type="binding site" evidence="7">
    <location>
        <position position="130"/>
    </location>
    <ligand>
        <name>ATP</name>
        <dbReference type="ChEBI" id="CHEBI:30616"/>
    </ligand>
</feature>
<dbReference type="InterPro" id="IPR000719">
    <property type="entry name" value="Prot_kinase_dom"/>
</dbReference>
<evidence type="ECO:0000256" key="4">
    <source>
        <dbReference type="ARBA" id="ARBA00022777"/>
    </source>
</evidence>
<evidence type="ECO:0000256" key="7">
    <source>
        <dbReference type="PIRSR" id="PIRSR630616-2"/>
    </source>
</evidence>
<keyword evidence="12" id="KW-1185">Reference proteome</keyword>
<dbReference type="AlphaFoldDB" id="A0A150GK98"/>
<dbReference type="FunFam" id="1.10.510.10:FF:000813">
    <property type="entry name" value="Aurora-like kinase"/>
    <property type="match status" value="1"/>
</dbReference>
<evidence type="ECO:0000256" key="2">
    <source>
        <dbReference type="ARBA" id="ARBA00022679"/>
    </source>
</evidence>
<name>A0A150GK98_GONPE</name>
<dbReference type="Pfam" id="PF00069">
    <property type="entry name" value="Pkinase"/>
    <property type="match status" value="1"/>
</dbReference>
<evidence type="ECO:0000256" key="8">
    <source>
        <dbReference type="PIRSR" id="PIRSR630616-3"/>
    </source>
</evidence>
<keyword evidence="3 7" id="KW-0547">Nucleotide-binding</keyword>
<keyword evidence="4" id="KW-0418">Kinase</keyword>
<dbReference type="PANTHER" id="PTHR24350">
    <property type="entry name" value="SERINE/THREONINE-PROTEIN KINASE IAL-RELATED"/>
    <property type="match status" value="1"/>
</dbReference>
<dbReference type="InterPro" id="IPR008271">
    <property type="entry name" value="Ser/Thr_kinase_AS"/>
</dbReference>
<feature type="cross-link" description="Glycyl lysine isopeptide (Lys-Gly) (interchain with G-Cter in SUMO2)" evidence="8">
    <location>
        <position position="114"/>
    </location>
</feature>
<organism evidence="11 12">
    <name type="scientific">Gonium pectorale</name>
    <name type="common">Green alga</name>
    <dbReference type="NCBI Taxonomy" id="33097"/>
    <lineage>
        <taxon>Eukaryota</taxon>
        <taxon>Viridiplantae</taxon>
        <taxon>Chlorophyta</taxon>
        <taxon>core chlorophytes</taxon>
        <taxon>Chlorophyceae</taxon>
        <taxon>CS clade</taxon>
        <taxon>Chlamydomonadales</taxon>
        <taxon>Volvocaceae</taxon>
        <taxon>Gonium</taxon>
    </lineage>
</organism>
<dbReference type="InterPro" id="IPR030616">
    <property type="entry name" value="Aur-like"/>
</dbReference>
<proteinExistence type="predicted"/>
<gene>
    <name evidence="11" type="ORF">GPECTOR_17g908</name>
</gene>
<dbReference type="Proteomes" id="UP000075714">
    <property type="component" value="Unassembled WGS sequence"/>
</dbReference>
<feature type="active site" description="Proton acceptor" evidence="6">
    <location>
        <position position="112"/>
    </location>
</feature>
<dbReference type="Gene3D" id="1.10.510.10">
    <property type="entry name" value="Transferase(Phosphotransferase) domain 1"/>
    <property type="match status" value="1"/>
</dbReference>
<dbReference type="GO" id="GO:0004674">
    <property type="term" value="F:protein serine/threonine kinase activity"/>
    <property type="evidence" value="ECO:0007669"/>
    <property type="project" value="UniProtKB-KW"/>
</dbReference>
<dbReference type="EMBL" id="LSYV01000018">
    <property type="protein sequence ID" value="KXZ50269.1"/>
    <property type="molecule type" value="Genomic_DNA"/>
</dbReference>
<feature type="region of interest" description="Disordered" evidence="9">
    <location>
        <begin position="258"/>
        <end position="293"/>
    </location>
</feature>
<protein>
    <recommendedName>
        <fullName evidence="10">Protein kinase domain-containing protein</fullName>
    </recommendedName>
</protein>
<evidence type="ECO:0000256" key="5">
    <source>
        <dbReference type="ARBA" id="ARBA00022840"/>
    </source>
</evidence>
<evidence type="ECO:0000256" key="3">
    <source>
        <dbReference type="ARBA" id="ARBA00022741"/>
    </source>
</evidence>
<evidence type="ECO:0000313" key="12">
    <source>
        <dbReference type="Proteomes" id="UP000075714"/>
    </source>
</evidence>
<accession>A0A150GK98</accession>
<dbReference type="OrthoDB" id="377346at2759"/>
<keyword evidence="2" id="KW-0808">Transferase</keyword>
<dbReference type="GO" id="GO:0005524">
    <property type="term" value="F:ATP binding"/>
    <property type="evidence" value="ECO:0007669"/>
    <property type="project" value="UniProtKB-KW"/>
</dbReference>
<reference evidence="12" key="1">
    <citation type="journal article" date="2016" name="Nat. Commun.">
        <title>The Gonium pectorale genome demonstrates co-option of cell cycle regulation during the evolution of multicellularity.</title>
        <authorList>
            <person name="Hanschen E.R."/>
            <person name="Marriage T.N."/>
            <person name="Ferris P.J."/>
            <person name="Hamaji T."/>
            <person name="Toyoda A."/>
            <person name="Fujiyama A."/>
            <person name="Neme R."/>
            <person name="Noguchi H."/>
            <person name="Minakuchi Y."/>
            <person name="Suzuki M."/>
            <person name="Kawai-Toyooka H."/>
            <person name="Smith D.R."/>
            <person name="Sparks H."/>
            <person name="Anderson J."/>
            <person name="Bakaric R."/>
            <person name="Luria V."/>
            <person name="Karger A."/>
            <person name="Kirschner M.W."/>
            <person name="Durand P.M."/>
            <person name="Michod R.E."/>
            <person name="Nozaki H."/>
            <person name="Olson B.J."/>
        </authorList>
    </citation>
    <scope>NUCLEOTIDE SEQUENCE [LARGE SCALE GENOMIC DNA]</scope>
    <source>
        <strain evidence="12">NIES-2863</strain>
    </source>
</reference>
<feature type="binding site" evidence="7">
    <location>
        <begin position="116"/>
        <end position="117"/>
    </location>
    <ligand>
        <name>ATP</name>
        <dbReference type="ChEBI" id="CHEBI:30616"/>
    </ligand>
</feature>
<dbReference type="PROSITE" id="PS00108">
    <property type="entry name" value="PROTEIN_KINASE_ST"/>
    <property type="match status" value="1"/>
</dbReference>